<gene>
    <name evidence="1" type="ORF">MPNT_20108</name>
</gene>
<protein>
    <submittedName>
        <fullName evidence="1">Uncharacterized protein</fullName>
    </submittedName>
</protein>
<comment type="caution">
    <text evidence="1">The sequence shown here is derived from an EMBL/GenBank/DDBJ whole genome shotgun (WGS) entry which is preliminary data.</text>
</comment>
<organism evidence="1 2">
    <name type="scientific">Candidatus Methylacidithermus pantelleriae</name>
    <dbReference type="NCBI Taxonomy" id="2744239"/>
    <lineage>
        <taxon>Bacteria</taxon>
        <taxon>Pseudomonadati</taxon>
        <taxon>Verrucomicrobiota</taxon>
        <taxon>Methylacidiphilae</taxon>
        <taxon>Methylacidiphilales</taxon>
        <taxon>Methylacidiphilaceae</taxon>
        <taxon>Candidatus Methylacidithermus</taxon>
    </lineage>
</organism>
<evidence type="ECO:0000313" key="1">
    <source>
        <dbReference type="EMBL" id="CAF0696077.1"/>
    </source>
</evidence>
<keyword evidence="2" id="KW-1185">Reference proteome</keyword>
<name>A0A8J2FP20_9BACT</name>
<reference evidence="1" key="1">
    <citation type="submission" date="2021-02" db="EMBL/GenBank/DDBJ databases">
        <authorList>
            <person name="Cremers G."/>
            <person name="Picone N."/>
        </authorList>
    </citation>
    <scope>NUCLEOTIDE SEQUENCE</scope>
    <source>
        <strain evidence="1">PQ17</strain>
    </source>
</reference>
<dbReference type="AlphaFoldDB" id="A0A8J2FP20"/>
<dbReference type="Proteomes" id="UP000663859">
    <property type="component" value="Unassembled WGS sequence"/>
</dbReference>
<proteinExistence type="predicted"/>
<dbReference type="EMBL" id="CAJNOB010000012">
    <property type="protein sequence ID" value="CAF0696077.1"/>
    <property type="molecule type" value="Genomic_DNA"/>
</dbReference>
<accession>A0A8J2FP20</accession>
<evidence type="ECO:0000313" key="2">
    <source>
        <dbReference type="Proteomes" id="UP000663859"/>
    </source>
</evidence>
<sequence>MVPCFEEQEGVGLSRVGFFFETSKRDEDRAASWFEWADLGKLLLVVLVSGPLPRDPLGLPLPFWIFLTVNLGDYTGSRASVRPSK</sequence>